<reference evidence="1 2" key="1">
    <citation type="submission" date="2013-10" db="EMBL/GenBank/DDBJ databases">
        <title>The Genome Sequence of Acinetobacter brisouii CIP 110357.</title>
        <authorList>
            <consortium name="The Broad Institute Genomics Platform"/>
            <consortium name="The Broad Institute Genome Sequencing Center for Infectious Disease"/>
            <person name="Cerqueira G."/>
            <person name="Feldgarden M."/>
            <person name="Courvalin P."/>
            <person name="Grillot-Courvalin C."/>
            <person name="Clermont D."/>
            <person name="Rocha E."/>
            <person name="Yoon E.-J."/>
            <person name="Nemec A."/>
            <person name="Young S.K."/>
            <person name="Zeng Q."/>
            <person name="Gargeya S."/>
            <person name="Fitzgerald M."/>
            <person name="Abouelleil A."/>
            <person name="Alvarado L."/>
            <person name="Berlin A.M."/>
            <person name="Chapman S.B."/>
            <person name="Gainer-Dewar J."/>
            <person name="Goldberg J."/>
            <person name="Gnerre S."/>
            <person name="Griggs A."/>
            <person name="Gujja S."/>
            <person name="Hansen M."/>
            <person name="Howarth C."/>
            <person name="Imamovic A."/>
            <person name="Ireland A."/>
            <person name="Larimer J."/>
            <person name="McCowan C."/>
            <person name="Murphy C."/>
            <person name="Pearson M."/>
            <person name="Poon T.W."/>
            <person name="Priest M."/>
            <person name="Roberts A."/>
            <person name="Saif S."/>
            <person name="Shea T."/>
            <person name="Sykes S."/>
            <person name="Wortman J."/>
            <person name="Nusbaum C."/>
            <person name="Birren B."/>
        </authorList>
    </citation>
    <scope>NUCLEOTIDE SEQUENCE [LARGE SCALE GENOMIC DNA]</scope>
    <source>
        <strain evidence="1 2">CIP 110357</strain>
    </source>
</reference>
<accession>V2UG36</accession>
<protein>
    <submittedName>
        <fullName evidence="1">Uncharacterized protein</fullName>
    </submittedName>
</protein>
<dbReference type="Proteomes" id="UP000018418">
    <property type="component" value="Unassembled WGS sequence"/>
</dbReference>
<keyword evidence="2" id="KW-1185">Reference proteome</keyword>
<sequence>MIKQLEPVQVPVDFAEWSHPDLMLIDPRLQTSSEEPYSREEWEKMQSDGGITIKVEQHSIEDVSEIIGDDDLEDWSNWKPNPPTPDHFLICGFSTEYDFIVLWWAKKIQGEAHE</sequence>
<evidence type="ECO:0000313" key="1">
    <source>
        <dbReference type="EMBL" id="ESK47471.1"/>
    </source>
</evidence>
<dbReference type="AlphaFoldDB" id="V2UG36"/>
<name>V2UG36_9GAMM</name>
<proteinExistence type="predicted"/>
<dbReference type="RefSeq" id="WP_004904539.1">
    <property type="nucleotide sequence ID" value="NZ_BBTI01000016.1"/>
</dbReference>
<dbReference type="OrthoDB" id="6684064at2"/>
<dbReference type="PATRIC" id="fig|1341683.3.peg.2916"/>
<gene>
    <name evidence="1" type="ORF">P255_02953</name>
</gene>
<evidence type="ECO:0000313" key="2">
    <source>
        <dbReference type="Proteomes" id="UP000018418"/>
    </source>
</evidence>
<dbReference type="EMBL" id="AYEU01000015">
    <property type="protein sequence ID" value="ESK47471.1"/>
    <property type="molecule type" value="Genomic_DNA"/>
</dbReference>
<dbReference type="HOGENOM" id="CLU_2191222_0_0_6"/>
<comment type="caution">
    <text evidence="1">The sequence shown here is derived from an EMBL/GenBank/DDBJ whole genome shotgun (WGS) entry which is preliminary data.</text>
</comment>
<organism evidence="1 2">
    <name type="scientific">Acinetobacter brisouii CIP 110357</name>
    <dbReference type="NCBI Taxonomy" id="1341683"/>
    <lineage>
        <taxon>Bacteria</taxon>
        <taxon>Pseudomonadati</taxon>
        <taxon>Pseudomonadota</taxon>
        <taxon>Gammaproteobacteria</taxon>
        <taxon>Moraxellales</taxon>
        <taxon>Moraxellaceae</taxon>
        <taxon>Acinetobacter</taxon>
    </lineage>
</organism>